<keyword evidence="3" id="KW-1185">Reference proteome</keyword>
<feature type="transmembrane region" description="Helical" evidence="1">
    <location>
        <begin position="40"/>
        <end position="59"/>
    </location>
</feature>
<keyword evidence="1" id="KW-1133">Transmembrane helix</keyword>
<evidence type="ECO:0000313" key="3">
    <source>
        <dbReference type="Proteomes" id="UP000094795"/>
    </source>
</evidence>
<sequence length="200" mass="21812">MAGALVPTRDEAGRSLAGLFYLMLGRKDGARLFDVSADGFWRSFGAFVWAWPAQCFLWTGMWRALPETRPEGAGETVRFFLVATSFDVLAWVAPALLLYAVGQVMGLSRQVPGLVVVSNWFGLMSAYIGFFPAALRYLAPLSETANASISVLVYLAVIWLYYRVIRLCLGGDTMSAIFITVLMVMAGLVISELSFTALAG</sequence>
<dbReference type="RefSeq" id="WP_066176776.1">
    <property type="nucleotide sequence ID" value="NZ_LQZT01000007.1"/>
</dbReference>
<feature type="transmembrane region" description="Helical" evidence="1">
    <location>
        <begin position="79"/>
        <end position="101"/>
    </location>
</feature>
<proteinExistence type="predicted"/>
<feature type="transmembrane region" description="Helical" evidence="1">
    <location>
        <begin position="113"/>
        <end position="135"/>
    </location>
</feature>
<keyword evidence="1" id="KW-0812">Transmembrane</keyword>
<feature type="transmembrane region" description="Helical" evidence="1">
    <location>
        <begin position="176"/>
        <end position="199"/>
    </location>
</feature>
<dbReference type="STRING" id="1480615.AWJ14_13970"/>
<protein>
    <recommendedName>
        <fullName evidence="4">Yip1 domain-containing protein</fullName>
    </recommendedName>
</protein>
<dbReference type="Proteomes" id="UP000094795">
    <property type="component" value="Unassembled WGS sequence"/>
</dbReference>
<gene>
    <name evidence="2" type="ORF">AWJ14_13970</name>
</gene>
<dbReference type="AlphaFoldDB" id="A0A1C1YXZ1"/>
<feature type="transmembrane region" description="Helical" evidence="1">
    <location>
        <begin position="147"/>
        <end position="164"/>
    </location>
</feature>
<organism evidence="2 3">
    <name type="scientific">Hoeflea olei</name>
    <dbReference type="NCBI Taxonomy" id="1480615"/>
    <lineage>
        <taxon>Bacteria</taxon>
        <taxon>Pseudomonadati</taxon>
        <taxon>Pseudomonadota</taxon>
        <taxon>Alphaproteobacteria</taxon>
        <taxon>Hyphomicrobiales</taxon>
        <taxon>Rhizobiaceae</taxon>
        <taxon>Hoeflea</taxon>
    </lineage>
</organism>
<evidence type="ECO:0008006" key="4">
    <source>
        <dbReference type="Google" id="ProtNLM"/>
    </source>
</evidence>
<keyword evidence="1" id="KW-0472">Membrane</keyword>
<evidence type="ECO:0000313" key="2">
    <source>
        <dbReference type="EMBL" id="OCW58424.1"/>
    </source>
</evidence>
<comment type="caution">
    <text evidence="2">The sequence shown here is derived from an EMBL/GenBank/DDBJ whole genome shotgun (WGS) entry which is preliminary data.</text>
</comment>
<name>A0A1C1YXZ1_9HYPH</name>
<dbReference type="EMBL" id="LQZT01000007">
    <property type="protein sequence ID" value="OCW58424.1"/>
    <property type="molecule type" value="Genomic_DNA"/>
</dbReference>
<evidence type="ECO:0000256" key="1">
    <source>
        <dbReference type="SAM" id="Phobius"/>
    </source>
</evidence>
<accession>A0A1C1YXZ1</accession>
<reference evidence="2 3" key="1">
    <citation type="submission" date="2015-12" db="EMBL/GenBank/DDBJ databases">
        <authorList>
            <person name="Shamseldin A."/>
            <person name="Moawad H."/>
            <person name="Abd El-Rahim W.M."/>
            <person name="Sadowsky M.J."/>
        </authorList>
    </citation>
    <scope>NUCLEOTIDE SEQUENCE [LARGE SCALE GENOMIC DNA]</scope>
    <source>
        <strain evidence="2 3">JC234</strain>
    </source>
</reference>
<dbReference type="OrthoDB" id="9811204at2"/>